<keyword evidence="1" id="KW-0472">Membrane</keyword>
<feature type="transmembrane region" description="Helical" evidence="1">
    <location>
        <begin position="328"/>
        <end position="348"/>
    </location>
</feature>
<feature type="transmembrane region" description="Helical" evidence="1">
    <location>
        <begin position="63"/>
        <end position="81"/>
    </location>
</feature>
<dbReference type="InterPro" id="IPR010266">
    <property type="entry name" value="NnrS"/>
</dbReference>
<feature type="transmembrane region" description="Helical" evidence="1">
    <location>
        <begin position="201"/>
        <end position="219"/>
    </location>
</feature>
<evidence type="ECO:0000313" key="2">
    <source>
        <dbReference type="EMBL" id="NEN74959.1"/>
    </source>
</evidence>
<reference evidence="2 3" key="1">
    <citation type="submission" date="2020-02" db="EMBL/GenBank/DDBJ databases">
        <title>Pelistega sp. NLN82 were isolated from wild rodents of the Hainan Island.</title>
        <authorList>
            <person name="Niu N."/>
            <person name="Zhou J."/>
        </authorList>
    </citation>
    <scope>NUCLEOTIDE SEQUENCE [LARGE SCALE GENOMIC DNA]</scope>
    <source>
        <strain evidence="2 3">NLN82</strain>
    </source>
</reference>
<dbReference type="AlphaFoldDB" id="A0A6L9Y3H4"/>
<feature type="transmembrane region" description="Helical" evidence="1">
    <location>
        <begin position="297"/>
        <end position="316"/>
    </location>
</feature>
<feature type="transmembrane region" description="Helical" evidence="1">
    <location>
        <begin position="32"/>
        <end position="51"/>
    </location>
</feature>
<proteinExistence type="predicted"/>
<feature type="transmembrane region" description="Helical" evidence="1">
    <location>
        <begin position="5"/>
        <end position="26"/>
    </location>
</feature>
<feature type="transmembrane region" description="Helical" evidence="1">
    <location>
        <begin position="231"/>
        <end position="252"/>
    </location>
</feature>
<evidence type="ECO:0000313" key="3">
    <source>
        <dbReference type="Proteomes" id="UP000477651"/>
    </source>
</evidence>
<name>A0A6L9Y3H4_9BURK</name>
<dbReference type="Proteomes" id="UP000477651">
    <property type="component" value="Unassembled WGS sequence"/>
</dbReference>
<evidence type="ECO:0008006" key="4">
    <source>
        <dbReference type="Google" id="ProtNLM"/>
    </source>
</evidence>
<feature type="transmembrane region" description="Helical" evidence="1">
    <location>
        <begin position="143"/>
        <end position="162"/>
    </location>
</feature>
<dbReference type="Pfam" id="PF05940">
    <property type="entry name" value="NnrS"/>
    <property type="match status" value="1"/>
</dbReference>
<keyword evidence="1" id="KW-1133">Transmembrane helix</keyword>
<comment type="caution">
    <text evidence="2">The sequence shown here is derived from an EMBL/GenBank/DDBJ whole genome shotgun (WGS) entry which is preliminary data.</text>
</comment>
<feature type="transmembrane region" description="Helical" evidence="1">
    <location>
        <begin position="113"/>
        <end position="131"/>
    </location>
</feature>
<evidence type="ECO:0000256" key="1">
    <source>
        <dbReference type="SAM" id="Phobius"/>
    </source>
</evidence>
<protein>
    <recommendedName>
        <fullName evidence="4">NnrS protein</fullName>
    </recommendedName>
</protein>
<sequence>MRPFFVITACFAIISSISFWISPTAIILHRQIFLEFMLPAAYGGFLMAALLEWTHFSGSLKGIANILGILLLLGFITLFIAPTISSYIIAAYWFVLLLFTTWLIWLDRNTNNFALLLLLSCFTLVQTRYAMTGDLSWLKTQVHLNMAAVMLVSFRVSILLGNEALKRSTLKDPIFIPNAVYKNIAILLILMYAIAERYLPQQTVGFMALAVGLILLAKLRELHHHELLRIHYVRTYYFLQLFASIAYLWLGYTHLFQTLSSTPLHLITIAGIFGGVLMVWLTAGLWHSGFIRLDYPILCRIALPLLFLTALTRTVLMPLAPEWLQTNIPSLLLIMVFVLYLLTFIPIFKQNPFTDDPEGSGGC</sequence>
<keyword evidence="1" id="KW-0812">Transmembrane</keyword>
<keyword evidence="3" id="KW-1185">Reference proteome</keyword>
<gene>
    <name evidence="2" type="ORF">F9B74_01260</name>
</gene>
<feature type="transmembrane region" description="Helical" evidence="1">
    <location>
        <begin position="264"/>
        <end position="285"/>
    </location>
</feature>
<accession>A0A6L9Y3H4</accession>
<organism evidence="2 3">
    <name type="scientific">Pelistega ratti</name>
    <dbReference type="NCBI Taxonomy" id="2652177"/>
    <lineage>
        <taxon>Bacteria</taxon>
        <taxon>Pseudomonadati</taxon>
        <taxon>Pseudomonadota</taxon>
        <taxon>Betaproteobacteria</taxon>
        <taxon>Burkholderiales</taxon>
        <taxon>Alcaligenaceae</taxon>
        <taxon>Pelistega</taxon>
    </lineage>
</organism>
<feature type="transmembrane region" description="Helical" evidence="1">
    <location>
        <begin position="174"/>
        <end position="195"/>
    </location>
</feature>
<dbReference type="EMBL" id="JAAGYR010000002">
    <property type="protein sequence ID" value="NEN74959.1"/>
    <property type="molecule type" value="Genomic_DNA"/>
</dbReference>
<feature type="transmembrane region" description="Helical" evidence="1">
    <location>
        <begin position="87"/>
        <end position="106"/>
    </location>
</feature>